<comment type="caution">
    <text evidence="6">The sequence shown here is derived from an EMBL/GenBank/DDBJ whole genome shotgun (WGS) entry which is preliminary data.</text>
</comment>
<evidence type="ECO:0000256" key="2">
    <source>
        <dbReference type="ARBA" id="ARBA00023125"/>
    </source>
</evidence>
<evidence type="ECO:0000256" key="3">
    <source>
        <dbReference type="ARBA" id="ARBA00023163"/>
    </source>
</evidence>
<dbReference type="PROSITE" id="PS50977">
    <property type="entry name" value="HTH_TETR_2"/>
    <property type="match status" value="1"/>
</dbReference>
<dbReference type="SUPFAM" id="SSF46689">
    <property type="entry name" value="Homeodomain-like"/>
    <property type="match status" value="1"/>
</dbReference>
<keyword evidence="7" id="KW-1185">Reference proteome</keyword>
<dbReference type="Proteomes" id="UP001595937">
    <property type="component" value="Unassembled WGS sequence"/>
</dbReference>
<gene>
    <name evidence="6" type="ORF">ACFPK8_17570</name>
</gene>
<dbReference type="Pfam" id="PF00440">
    <property type="entry name" value="TetR_N"/>
    <property type="match status" value="1"/>
</dbReference>
<dbReference type="InterPro" id="IPR050109">
    <property type="entry name" value="HTH-type_TetR-like_transc_reg"/>
</dbReference>
<feature type="domain" description="HTH tetR-type" evidence="5">
    <location>
        <begin position="5"/>
        <end position="65"/>
    </location>
</feature>
<dbReference type="PANTHER" id="PTHR30055">
    <property type="entry name" value="HTH-TYPE TRANSCRIPTIONAL REGULATOR RUTR"/>
    <property type="match status" value="1"/>
</dbReference>
<name>A0ABW0FKM6_9MICO</name>
<sequence>MTTLRSDAARSRARILDAARRQPIDELRLNDVAHAAGVGVATVYRHFPSVTVLVEALTLDALETLVDMARAAAAEPEPAAAFTLLIRTTATQQLEHQGLQTILLSDEVSAEAHTLREELFGLAESALTNAIAAGAVRPGIRIDQVQRLVCGVEHAVRLGDGHDRDLLLDVMMSGLAPSAGRS</sequence>
<reference evidence="7" key="1">
    <citation type="journal article" date="2019" name="Int. J. Syst. Evol. Microbiol.">
        <title>The Global Catalogue of Microorganisms (GCM) 10K type strain sequencing project: providing services to taxonomists for standard genome sequencing and annotation.</title>
        <authorList>
            <consortium name="The Broad Institute Genomics Platform"/>
            <consortium name="The Broad Institute Genome Sequencing Center for Infectious Disease"/>
            <person name="Wu L."/>
            <person name="Ma J."/>
        </authorList>
    </citation>
    <scope>NUCLEOTIDE SEQUENCE [LARGE SCALE GENOMIC DNA]</scope>
    <source>
        <strain evidence="7">CGMCC 1.16455</strain>
    </source>
</reference>
<dbReference type="GeneID" id="303296982"/>
<evidence type="ECO:0000313" key="7">
    <source>
        <dbReference type="Proteomes" id="UP001595937"/>
    </source>
</evidence>
<dbReference type="Pfam" id="PF21597">
    <property type="entry name" value="TetR_C_43"/>
    <property type="match status" value="1"/>
</dbReference>
<evidence type="ECO:0000259" key="5">
    <source>
        <dbReference type="PROSITE" id="PS50977"/>
    </source>
</evidence>
<dbReference type="InterPro" id="IPR036271">
    <property type="entry name" value="Tet_transcr_reg_TetR-rel_C_sf"/>
</dbReference>
<dbReference type="InterPro" id="IPR049445">
    <property type="entry name" value="TetR_SbtR-like_C"/>
</dbReference>
<feature type="DNA-binding region" description="H-T-H motif" evidence="4">
    <location>
        <begin position="28"/>
        <end position="47"/>
    </location>
</feature>
<evidence type="ECO:0000313" key="6">
    <source>
        <dbReference type="EMBL" id="MFC5299329.1"/>
    </source>
</evidence>
<dbReference type="EMBL" id="JBHSLN010000087">
    <property type="protein sequence ID" value="MFC5299329.1"/>
    <property type="molecule type" value="Genomic_DNA"/>
</dbReference>
<evidence type="ECO:0000256" key="4">
    <source>
        <dbReference type="PROSITE-ProRule" id="PRU00335"/>
    </source>
</evidence>
<keyword evidence="2 4" id="KW-0238">DNA-binding</keyword>
<evidence type="ECO:0000256" key="1">
    <source>
        <dbReference type="ARBA" id="ARBA00023015"/>
    </source>
</evidence>
<dbReference type="Gene3D" id="1.10.357.10">
    <property type="entry name" value="Tetracycline Repressor, domain 2"/>
    <property type="match status" value="1"/>
</dbReference>
<proteinExistence type="predicted"/>
<keyword evidence="1" id="KW-0805">Transcription regulation</keyword>
<organism evidence="6 7">
    <name type="scientific">Brachybacterium tyrofermentans</name>
    <dbReference type="NCBI Taxonomy" id="47848"/>
    <lineage>
        <taxon>Bacteria</taxon>
        <taxon>Bacillati</taxon>
        <taxon>Actinomycetota</taxon>
        <taxon>Actinomycetes</taxon>
        <taxon>Micrococcales</taxon>
        <taxon>Dermabacteraceae</taxon>
        <taxon>Brachybacterium</taxon>
    </lineage>
</organism>
<dbReference type="RefSeq" id="WP_193119262.1">
    <property type="nucleotide sequence ID" value="NZ_BAAAIR010000033.1"/>
</dbReference>
<dbReference type="InterPro" id="IPR001647">
    <property type="entry name" value="HTH_TetR"/>
</dbReference>
<accession>A0ABW0FKM6</accession>
<dbReference type="InterPro" id="IPR009057">
    <property type="entry name" value="Homeodomain-like_sf"/>
</dbReference>
<dbReference type="PANTHER" id="PTHR30055:SF234">
    <property type="entry name" value="HTH-TYPE TRANSCRIPTIONAL REGULATOR BETI"/>
    <property type="match status" value="1"/>
</dbReference>
<dbReference type="SUPFAM" id="SSF48498">
    <property type="entry name" value="Tetracyclin repressor-like, C-terminal domain"/>
    <property type="match status" value="1"/>
</dbReference>
<keyword evidence="3" id="KW-0804">Transcription</keyword>
<protein>
    <submittedName>
        <fullName evidence="6">TetR/AcrR family transcriptional regulator</fullName>
    </submittedName>
</protein>